<feature type="non-terminal residue" evidence="1">
    <location>
        <position position="1"/>
    </location>
</feature>
<organism evidence="1 2">
    <name type="scientific">Mucuna pruriens</name>
    <name type="common">Velvet bean</name>
    <name type="synonym">Dolichos pruriens</name>
    <dbReference type="NCBI Taxonomy" id="157652"/>
    <lineage>
        <taxon>Eukaryota</taxon>
        <taxon>Viridiplantae</taxon>
        <taxon>Streptophyta</taxon>
        <taxon>Embryophyta</taxon>
        <taxon>Tracheophyta</taxon>
        <taxon>Spermatophyta</taxon>
        <taxon>Magnoliopsida</taxon>
        <taxon>eudicotyledons</taxon>
        <taxon>Gunneridae</taxon>
        <taxon>Pentapetalae</taxon>
        <taxon>rosids</taxon>
        <taxon>fabids</taxon>
        <taxon>Fabales</taxon>
        <taxon>Fabaceae</taxon>
        <taxon>Papilionoideae</taxon>
        <taxon>50 kb inversion clade</taxon>
        <taxon>NPAAA clade</taxon>
        <taxon>indigoferoid/millettioid clade</taxon>
        <taxon>Phaseoleae</taxon>
        <taxon>Mucuna</taxon>
    </lineage>
</organism>
<keyword evidence="2" id="KW-1185">Reference proteome</keyword>
<accession>A0A371FAL0</accession>
<name>A0A371FAL0_MUCPR</name>
<dbReference type="EMBL" id="QJKJ01009875">
    <property type="protein sequence ID" value="RDX75326.1"/>
    <property type="molecule type" value="Genomic_DNA"/>
</dbReference>
<dbReference type="Proteomes" id="UP000257109">
    <property type="component" value="Unassembled WGS sequence"/>
</dbReference>
<dbReference type="OrthoDB" id="1431012at2759"/>
<sequence length="215" mass="24881">SNHPYKKESITTITQVWFTSHLGKYLGFCIFHSRAQCLRIYLESHAKKGDSHGQLEPDYSIQEERWFRCSSSEKPKYCFIGEACLELTSVFKSFIGQCSLCEIHMRTQHFYGHKKGSSTWNSILKALESLEGGFVIRLRDGNSSLWFDPWVSKTSLGMQYPLCELQSKDIWEGGARNLDKFYTILPPTSIQHTLNIRVWLVKGLSNVWVWNQCTL</sequence>
<feature type="non-terminal residue" evidence="1">
    <location>
        <position position="215"/>
    </location>
</feature>
<comment type="caution">
    <text evidence="1">The sequence shown here is derived from an EMBL/GenBank/DDBJ whole genome shotgun (WGS) entry which is preliminary data.</text>
</comment>
<proteinExistence type="predicted"/>
<reference evidence="1" key="1">
    <citation type="submission" date="2018-05" db="EMBL/GenBank/DDBJ databases">
        <title>Draft genome of Mucuna pruriens seed.</title>
        <authorList>
            <person name="Nnadi N.E."/>
            <person name="Vos R."/>
            <person name="Hasami M.H."/>
            <person name="Devisetty U.K."/>
            <person name="Aguiy J.C."/>
        </authorList>
    </citation>
    <scope>NUCLEOTIDE SEQUENCE [LARGE SCALE GENOMIC DNA]</scope>
    <source>
        <strain evidence="1">JCA_2017</strain>
    </source>
</reference>
<dbReference type="AlphaFoldDB" id="A0A371FAL0"/>
<protein>
    <submittedName>
        <fullName evidence="1">Uncharacterized protein</fullName>
    </submittedName>
</protein>
<evidence type="ECO:0000313" key="2">
    <source>
        <dbReference type="Proteomes" id="UP000257109"/>
    </source>
</evidence>
<evidence type="ECO:0000313" key="1">
    <source>
        <dbReference type="EMBL" id="RDX75326.1"/>
    </source>
</evidence>
<gene>
    <name evidence="1" type="ORF">CR513_44813</name>
</gene>